<evidence type="ECO:0000256" key="2">
    <source>
        <dbReference type="ARBA" id="ARBA00008657"/>
    </source>
</evidence>
<dbReference type="Pfam" id="PF04381">
    <property type="entry name" value="RdgC"/>
    <property type="match status" value="1"/>
</dbReference>
<dbReference type="GO" id="GO:0006310">
    <property type="term" value="P:DNA recombination"/>
    <property type="evidence" value="ECO:0007669"/>
    <property type="project" value="UniProtKB-UniRule"/>
</dbReference>
<reference evidence="7 8" key="1">
    <citation type="submission" date="2021-04" db="EMBL/GenBank/DDBJ databases">
        <title>novel species isolated from subtropical streams in China.</title>
        <authorList>
            <person name="Lu H."/>
        </authorList>
    </citation>
    <scope>NUCLEOTIDE SEQUENCE [LARGE SCALE GENOMIC DNA]</scope>
    <source>
        <strain evidence="7 8">BYS107W</strain>
    </source>
</reference>
<evidence type="ECO:0000256" key="5">
    <source>
        <dbReference type="ARBA" id="ARBA00023172"/>
    </source>
</evidence>
<dbReference type="RefSeq" id="WP_212684814.1">
    <property type="nucleotide sequence ID" value="NZ_JAGSPM010000007.1"/>
</dbReference>
<dbReference type="NCBIfam" id="NF001463">
    <property type="entry name" value="PRK00321.1-4"/>
    <property type="match status" value="1"/>
</dbReference>
<dbReference type="GO" id="GO:0003690">
    <property type="term" value="F:double-stranded DNA binding"/>
    <property type="evidence" value="ECO:0007669"/>
    <property type="project" value="TreeGrafter"/>
</dbReference>
<dbReference type="PANTHER" id="PTHR38103">
    <property type="entry name" value="RECOMBINATION-ASSOCIATED PROTEIN RDGC"/>
    <property type="match status" value="1"/>
</dbReference>
<dbReference type="Proteomes" id="UP000680158">
    <property type="component" value="Unassembled WGS sequence"/>
</dbReference>
<comment type="function">
    <text evidence="6">May be involved in recombination.</text>
</comment>
<dbReference type="GO" id="GO:0000018">
    <property type="term" value="P:regulation of DNA recombination"/>
    <property type="evidence" value="ECO:0007669"/>
    <property type="project" value="TreeGrafter"/>
</dbReference>
<evidence type="ECO:0000313" key="7">
    <source>
        <dbReference type="EMBL" id="MBR7747421.1"/>
    </source>
</evidence>
<proteinExistence type="inferred from homology"/>
<sequence>MWFKNLTVFRLPKNYAITVEALHAFLTRMQFSDCGSSDDSSSGFVPPIEKGLLAHCVNHQFLLKFMTAKKLLPSSVVSQVLKARVDELEEQQGFRPGRKAQKDLKERIIDELLPRAFTVQSAVGIWIDPVNGWLVMDTSSQSKADDILKHLLKSIDTFPIESLRSKTAPQTAMTDWLAGNEAPKGFTIDQDADLRAHTEDKATVRYVRHSIDPDDVQRHIAAGKQCTKLAMTWDDRISFILTDSLVIKRIKPLDILAESKQDVQDEQERFDADFLLMTAELNKMLDDIVYSLGGELDYQMDLVNETAKVTA</sequence>
<dbReference type="InterPro" id="IPR007476">
    <property type="entry name" value="RdgC"/>
</dbReference>
<dbReference type="GO" id="GO:0005737">
    <property type="term" value="C:cytoplasm"/>
    <property type="evidence" value="ECO:0007669"/>
    <property type="project" value="UniProtKB-UniRule"/>
</dbReference>
<dbReference type="EMBL" id="JAGSPM010000007">
    <property type="protein sequence ID" value="MBR7747421.1"/>
    <property type="molecule type" value="Genomic_DNA"/>
</dbReference>
<accession>A0A941DGA1</accession>
<keyword evidence="5 6" id="KW-0233">DNA recombination</keyword>
<dbReference type="HAMAP" id="MF_00194">
    <property type="entry name" value="RdgC"/>
    <property type="match status" value="1"/>
</dbReference>
<name>A0A941DGA1_9BURK</name>
<dbReference type="NCBIfam" id="NF001464">
    <property type="entry name" value="PRK00321.1-5"/>
    <property type="match status" value="1"/>
</dbReference>
<comment type="similarity">
    <text evidence="2 6">Belongs to the RdgC family.</text>
</comment>
<evidence type="ECO:0000256" key="4">
    <source>
        <dbReference type="ARBA" id="ARBA00022490"/>
    </source>
</evidence>
<protein>
    <recommendedName>
        <fullName evidence="3 6">Recombination-associated protein RdgC</fullName>
    </recommendedName>
</protein>
<dbReference type="GO" id="GO:0043590">
    <property type="term" value="C:bacterial nucleoid"/>
    <property type="evidence" value="ECO:0007669"/>
    <property type="project" value="TreeGrafter"/>
</dbReference>
<evidence type="ECO:0000256" key="3">
    <source>
        <dbReference type="ARBA" id="ARBA00022296"/>
    </source>
</evidence>
<evidence type="ECO:0000256" key="6">
    <source>
        <dbReference type="HAMAP-Rule" id="MF_00194"/>
    </source>
</evidence>
<dbReference type="PANTHER" id="PTHR38103:SF1">
    <property type="entry name" value="RECOMBINATION-ASSOCIATED PROTEIN RDGC"/>
    <property type="match status" value="1"/>
</dbReference>
<evidence type="ECO:0000313" key="8">
    <source>
        <dbReference type="Proteomes" id="UP000680158"/>
    </source>
</evidence>
<dbReference type="AlphaFoldDB" id="A0A941DGA1"/>
<comment type="caution">
    <text evidence="7">The sequence shown here is derived from an EMBL/GenBank/DDBJ whole genome shotgun (WGS) entry which is preliminary data.</text>
</comment>
<keyword evidence="8" id="KW-1185">Reference proteome</keyword>
<keyword evidence="4 6" id="KW-0963">Cytoplasm</keyword>
<comment type="subcellular location">
    <subcellularLocation>
        <location evidence="1 6">Cytoplasm</location>
        <location evidence="1 6">Nucleoid</location>
    </subcellularLocation>
</comment>
<organism evidence="7 8">
    <name type="scientific">Undibacterium baiyunense</name>
    <dbReference type="NCBI Taxonomy" id="2828731"/>
    <lineage>
        <taxon>Bacteria</taxon>
        <taxon>Pseudomonadati</taxon>
        <taxon>Pseudomonadota</taxon>
        <taxon>Betaproteobacteria</taxon>
        <taxon>Burkholderiales</taxon>
        <taxon>Oxalobacteraceae</taxon>
        <taxon>Undibacterium</taxon>
    </lineage>
</organism>
<evidence type="ECO:0000256" key="1">
    <source>
        <dbReference type="ARBA" id="ARBA00004453"/>
    </source>
</evidence>
<gene>
    <name evidence="6" type="primary">rdgC</name>
    <name evidence="7" type="ORF">KDM92_12585</name>
</gene>